<dbReference type="EMBL" id="CABVLI010000029">
    <property type="protein sequence ID" value="VVT01276.1"/>
    <property type="molecule type" value="Genomic_DNA"/>
</dbReference>
<sequence length="265" mass="28759">MAARQEAHERLGAALDRIAAGLAEPFAARDVRVDLRGRERLERDDRVGDPRSHLARRVDHADRGQAMVTPAGQLAEQVALDLHRVGGGQDTAAERDRRIAGEHDLALGARDRAGLLDREAQRIGAGWFGLARGLVDVGGCHARRHDAEPREQVAAAGRGRGQDQHWCLVMKRCVPGHAPYDLSRGAGAPTRLFEAVGDATLGQIIGREFAQHLVADQHADAVLAHLAGGVTENLVVVFELNPEHRVGEEFHHAAAHLEQFFLGQI</sequence>
<name>A0A5E7Y410_9SPHN</name>
<dbReference type="Proteomes" id="UP000326857">
    <property type="component" value="Unassembled WGS sequence"/>
</dbReference>
<protein>
    <submittedName>
        <fullName evidence="1">Uncharacterized protein</fullName>
    </submittedName>
</protein>
<gene>
    <name evidence="1" type="ORF">SPHINGO391_350190</name>
</gene>
<reference evidence="1 2" key="1">
    <citation type="submission" date="2019-09" db="EMBL/GenBank/DDBJ databases">
        <authorList>
            <person name="Dittami M. S."/>
        </authorList>
    </citation>
    <scope>NUCLEOTIDE SEQUENCE [LARGE SCALE GENOMIC DNA]</scope>
    <source>
        <strain evidence="1">SPHINGO391</strain>
    </source>
</reference>
<evidence type="ECO:0000313" key="1">
    <source>
        <dbReference type="EMBL" id="VVT01276.1"/>
    </source>
</evidence>
<dbReference type="AlphaFoldDB" id="A0A5E7Y410"/>
<evidence type="ECO:0000313" key="2">
    <source>
        <dbReference type="Proteomes" id="UP000326857"/>
    </source>
</evidence>
<proteinExistence type="predicted"/>
<organism evidence="1 2">
    <name type="scientific">Sphingomonas aurantiaca</name>
    <dbReference type="NCBI Taxonomy" id="185949"/>
    <lineage>
        <taxon>Bacteria</taxon>
        <taxon>Pseudomonadati</taxon>
        <taxon>Pseudomonadota</taxon>
        <taxon>Alphaproteobacteria</taxon>
        <taxon>Sphingomonadales</taxon>
        <taxon>Sphingomonadaceae</taxon>
        <taxon>Sphingomonas</taxon>
    </lineage>
</organism>
<accession>A0A5E7Y410</accession>